<dbReference type="PROSITE" id="PS00204">
    <property type="entry name" value="FERRITIN_2"/>
    <property type="match status" value="1"/>
</dbReference>
<dbReference type="SUPFAM" id="SSF47240">
    <property type="entry name" value="Ferritin-like"/>
    <property type="match status" value="1"/>
</dbReference>
<dbReference type="InterPro" id="IPR012347">
    <property type="entry name" value="Ferritin-like"/>
</dbReference>
<dbReference type="InterPro" id="IPR001519">
    <property type="entry name" value="Ferritin"/>
</dbReference>
<dbReference type="PROSITE" id="PS50905">
    <property type="entry name" value="FERRITIN_LIKE"/>
    <property type="match status" value="1"/>
</dbReference>
<dbReference type="InterPro" id="IPR014034">
    <property type="entry name" value="Ferritin_CS"/>
</dbReference>
<organism evidence="10 11">
    <name type="scientific">Leptobrachium leishanense</name>
    <name type="common">Leishan spiny toad</name>
    <dbReference type="NCBI Taxonomy" id="445787"/>
    <lineage>
        <taxon>Eukaryota</taxon>
        <taxon>Metazoa</taxon>
        <taxon>Chordata</taxon>
        <taxon>Craniata</taxon>
        <taxon>Vertebrata</taxon>
        <taxon>Euteleostomi</taxon>
        <taxon>Amphibia</taxon>
        <taxon>Batrachia</taxon>
        <taxon>Anura</taxon>
        <taxon>Pelobatoidea</taxon>
        <taxon>Megophryidae</taxon>
        <taxon>Leptobrachium</taxon>
    </lineage>
</organism>
<name>A0A8C5Q0L5_9ANUR</name>
<reference evidence="10" key="2">
    <citation type="submission" date="2025-09" db="UniProtKB">
        <authorList>
            <consortium name="Ensembl"/>
        </authorList>
    </citation>
    <scope>IDENTIFICATION</scope>
</reference>
<evidence type="ECO:0000313" key="10">
    <source>
        <dbReference type="Ensembl" id="ENSLLEP00000030142.1"/>
    </source>
</evidence>
<dbReference type="InterPro" id="IPR008331">
    <property type="entry name" value="Ferritin_DPS_dom"/>
</dbReference>
<comment type="catalytic activity">
    <reaction evidence="6">
        <text>4 Fe(2+) + O2 + 4 H(+) = 4 Fe(3+) + 2 H2O</text>
        <dbReference type="Rhea" id="RHEA:11148"/>
        <dbReference type="ChEBI" id="CHEBI:15377"/>
        <dbReference type="ChEBI" id="CHEBI:15378"/>
        <dbReference type="ChEBI" id="CHEBI:15379"/>
        <dbReference type="ChEBI" id="CHEBI:29033"/>
        <dbReference type="ChEBI" id="CHEBI:29034"/>
        <dbReference type="EC" id="1.16.3.1"/>
    </reaction>
</comment>
<feature type="domain" description="Ferritin-like diiron" evidence="9">
    <location>
        <begin position="10"/>
        <end position="159"/>
    </location>
</feature>
<evidence type="ECO:0000256" key="2">
    <source>
        <dbReference type="ARBA" id="ARBA00022434"/>
    </source>
</evidence>
<comment type="similarity">
    <text evidence="1 8">Belongs to the ferritin family.</text>
</comment>
<evidence type="ECO:0000313" key="11">
    <source>
        <dbReference type="Proteomes" id="UP000694569"/>
    </source>
</evidence>
<dbReference type="GO" id="GO:0005737">
    <property type="term" value="C:cytoplasm"/>
    <property type="evidence" value="ECO:0007669"/>
    <property type="project" value="TreeGrafter"/>
</dbReference>
<dbReference type="GO" id="GO:0006826">
    <property type="term" value="P:iron ion transport"/>
    <property type="evidence" value="ECO:0007669"/>
    <property type="project" value="InterPro"/>
</dbReference>
<evidence type="ECO:0000256" key="7">
    <source>
        <dbReference type="PIRSR" id="PIRSR601519-1"/>
    </source>
</evidence>
<evidence type="ECO:0000256" key="5">
    <source>
        <dbReference type="ARBA" id="ARBA00023004"/>
    </source>
</evidence>
<sequence>MTTMSSQIRQNYHQDCEAAINRQINLELYASYVYLSMSYYFDRDDVALKNFSKYFLHQSHEEREHAEKLMKLQNQRGGRIFLHDVRKPERDEWGNGLEALDCALQLEKNVNQSLLDLHKLSTDRNDPHLCDFLESHYLDEQVKSMKELGDHVTNLRRMGAPSNGMAEYLFDKHTLGEHHD</sequence>
<dbReference type="PANTHER" id="PTHR11431">
    <property type="entry name" value="FERRITIN"/>
    <property type="match status" value="1"/>
</dbReference>
<dbReference type="GO" id="GO:0006879">
    <property type="term" value="P:intracellular iron ion homeostasis"/>
    <property type="evidence" value="ECO:0007669"/>
    <property type="project" value="UniProtKB-KW"/>
</dbReference>
<dbReference type="InterPro" id="IPR009040">
    <property type="entry name" value="Ferritin-like_diiron"/>
</dbReference>
<dbReference type="GeneTree" id="ENSGT00950000182841"/>
<comment type="function">
    <text evidence="8">Stores iron in a soluble, non-toxic, readily available form. Important for iron homeostasis. Iron is taken up in the ferrous form and deposited as ferric hydroxides after oxidation.</text>
</comment>
<reference evidence="10" key="1">
    <citation type="submission" date="2025-08" db="UniProtKB">
        <authorList>
            <consortium name="Ensembl"/>
        </authorList>
    </citation>
    <scope>IDENTIFICATION</scope>
</reference>
<feature type="binding site" evidence="7">
    <location>
        <position position="107"/>
    </location>
    <ligand>
        <name>Fe cation</name>
        <dbReference type="ChEBI" id="CHEBI:24875"/>
        <label>1</label>
    </ligand>
</feature>
<dbReference type="GO" id="GO:0008199">
    <property type="term" value="F:ferric iron binding"/>
    <property type="evidence" value="ECO:0007669"/>
    <property type="project" value="InterPro"/>
</dbReference>
<accession>A0A8C5Q0L5</accession>
<dbReference type="PROSITE" id="PS00540">
    <property type="entry name" value="FERRITIN_1"/>
    <property type="match status" value="1"/>
</dbReference>
<evidence type="ECO:0000256" key="8">
    <source>
        <dbReference type="RuleBase" id="RU361145"/>
    </source>
</evidence>
<dbReference type="GO" id="GO:0004322">
    <property type="term" value="F:ferroxidase activity"/>
    <property type="evidence" value="ECO:0007669"/>
    <property type="project" value="UniProtKB-EC"/>
</dbReference>
<evidence type="ECO:0000256" key="6">
    <source>
        <dbReference type="ARBA" id="ARBA00047990"/>
    </source>
</evidence>
<keyword evidence="3 7" id="KW-0479">Metal-binding</keyword>
<dbReference type="Proteomes" id="UP000694569">
    <property type="component" value="Unplaced"/>
</dbReference>
<dbReference type="GO" id="GO:0008198">
    <property type="term" value="F:ferrous iron binding"/>
    <property type="evidence" value="ECO:0007669"/>
    <property type="project" value="TreeGrafter"/>
</dbReference>
<keyword evidence="11" id="KW-1185">Reference proteome</keyword>
<keyword evidence="2 8" id="KW-0409">Iron storage</keyword>
<proteinExistence type="inferred from homology"/>
<dbReference type="CDD" id="cd01056">
    <property type="entry name" value="Euk_Ferritin"/>
    <property type="match status" value="1"/>
</dbReference>
<dbReference type="InterPro" id="IPR009078">
    <property type="entry name" value="Ferritin-like_SF"/>
</dbReference>
<feature type="binding site" evidence="7">
    <location>
        <position position="65"/>
    </location>
    <ligand>
        <name>Fe cation</name>
        <dbReference type="ChEBI" id="CHEBI:24875"/>
        <label>1</label>
    </ligand>
</feature>
<feature type="binding site" evidence="7">
    <location>
        <position position="141"/>
    </location>
    <ligand>
        <name>Fe cation</name>
        <dbReference type="ChEBI" id="CHEBI:24875"/>
        <label>1</label>
    </ligand>
</feature>
<feature type="binding site" evidence="7">
    <location>
        <position position="27"/>
    </location>
    <ligand>
        <name>Fe cation</name>
        <dbReference type="ChEBI" id="CHEBI:24875"/>
        <label>1</label>
    </ligand>
</feature>
<protein>
    <recommendedName>
        <fullName evidence="8">Ferritin</fullName>
    </recommendedName>
</protein>
<dbReference type="FunFam" id="1.20.1260.10:FF:000016">
    <property type="entry name" value="Ferritin heavy chain"/>
    <property type="match status" value="1"/>
</dbReference>
<dbReference type="Ensembl" id="ENSLLET00000031302.1">
    <property type="protein sequence ID" value="ENSLLEP00000030142.1"/>
    <property type="gene ID" value="ENSLLEG00000018814.1"/>
</dbReference>
<dbReference type="Pfam" id="PF00210">
    <property type="entry name" value="Ferritin"/>
    <property type="match status" value="1"/>
</dbReference>
<dbReference type="AlphaFoldDB" id="A0A8C5Q0L5"/>
<keyword evidence="4" id="KW-0560">Oxidoreductase</keyword>
<evidence type="ECO:0000256" key="4">
    <source>
        <dbReference type="ARBA" id="ARBA00023002"/>
    </source>
</evidence>
<dbReference type="Gene3D" id="1.20.1260.10">
    <property type="match status" value="1"/>
</dbReference>
<evidence type="ECO:0000259" key="9">
    <source>
        <dbReference type="PROSITE" id="PS50905"/>
    </source>
</evidence>
<keyword evidence="5 7" id="KW-0408">Iron</keyword>
<evidence type="ECO:0000256" key="3">
    <source>
        <dbReference type="ARBA" id="ARBA00022723"/>
    </source>
</evidence>
<evidence type="ECO:0000256" key="1">
    <source>
        <dbReference type="ARBA" id="ARBA00007513"/>
    </source>
</evidence>
<dbReference type="PANTHER" id="PTHR11431:SF37">
    <property type="entry name" value="FERRITIN HEAVY CHAIN"/>
    <property type="match status" value="1"/>
</dbReference>
<feature type="binding site" evidence="7">
    <location>
        <position position="62"/>
    </location>
    <ligand>
        <name>Fe cation</name>
        <dbReference type="ChEBI" id="CHEBI:24875"/>
        <label>1</label>
    </ligand>
</feature>